<dbReference type="InterPro" id="IPR008883">
    <property type="entry name" value="UEV_N"/>
</dbReference>
<keyword evidence="6" id="KW-0175">Coiled coil</keyword>
<dbReference type="AlphaFoldDB" id="A0A1B9GH95"/>
<evidence type="ECO:0000259" key="9">
    <source>
        <dbReference type="PROSITE" id="PS51312"/>
    </source>
</evidence>
<dbReference type="GO" id="GO:0043130">
    <property type="term" value="F:ubiquitin binding"/>
    <property type="evidence" value="ECO:0007669"/>
    <property type="project" value="TreeGrafter"/>
</dbReference>
<keyword evidence="3 7" id="KW-0813">Transport</keyword>
<evidence type="ECO:0000256" key="4">
    <source>
        <dbReference type="ARBA" id="ARBA00022753"/>
    </source>
</evidence>
<feature type="compositionally biased region" description="Pro residues" evidence="8">
    <location>
        <begin position="440"/>
        <end position="452"/>
    </location>
</feature>
<keyword evidence="5 7" id="KW-0653">Protein transport</keyword>
<protein>
    <submittedName>
        <fullName evidence="11">ESCRT-I complex subunit TSG101</fullName>
    </submittedName>
</protein>
<evidence type="ECO:0000256" key="6">
    <source>
        <dbReference type="ARBA" id="ARBA00023054"/>
    </source>
</evidence>
<reference evidence="11 12" key="1">
    <citation type="submission" date="2013-07" db="EMBL/GenBank/DDBJ databases">
        <title>The Genome Sequence of Cryptococcus heveanensis BCC8398.</title>
        <authorList>
            <consortium name="The Broad Institute Genome Sequencing Platform"/>
            <person name="Cuomo C."/>
            <person name="Litvintseva A."/>
            <person name="Chen Y."/>
            <person name="Heitman J."/>
            <person name="Sun S."/>
            <person name="Springer D."/>
            <person name="Dromer F."/>
            <person name="Young S.K."/>
            <person name="Zeng Q."/>
            <person name="Gargeya S."/>
            <person name="Fitzgerald M."/>
            <person name="Abouelleil A."/>
            <person name="Alvarado L."/>
            <person name="Berlin A.M."/>
            <person name="Chapman S.B."/>
            <person name="Dewar J."/>
            <person name="Goldberg J."/>
            <person name="Griggs A."/>
            <person name="Gujja S."/>
            <person name="Hansen M."/>
            <person name="Howarth C."/>
            <person name="Imamovic A."/>
            <person name="Larimer J."/>
            <person name="McCowan C."/>
            <person name="Murphy C."/>
            <person name="Pearson M."/>
            <person name="Priest M."/>
            <person name="Roberts A."/>
            <person name="Saif S."/>
            <person name="Shea T."/>
            <person name="Sykes S."/>
            <person name="Wortman J."/>
            <person name="Nusbaum C."/>
            <person name="Birren B."/>
        </authorList>
    </citation>
    <scope>NUCLEOTIDE SEQUENCE [LARGE SCALE GENOMIC DNA]</scope>
    <source>
        <strain evidence="11 12">BCC8398</strain>
    </source>
</reference>
<dbReference type="Pfam" id="PF09454">
    <property type="entry name" value="Vps23_core"/>
    <property type="match status" value="1"/>
</dbReference>
<dbReference type="SUPFAM" id="SSF140111">
    <property type="entry name" value="Endosomal sorting complex assembly domain"/>
    <property type="match status" value="1"/>
</dbReference>
<keyword evidence="4" id="KW-0967">Endosome</keyword>
<evidence type="ECO:0000313" key="11">
    <source>
        <dbReference type="EMBL" id="OCF30419.1"/>
    </source>
</evidence>
<dbReference type="OrthoDB" id="306304at2759"/>
<dbReference type="STRING" id="1296120.A0A1B9GH95"/>
<evidence type="ECO:0000256" key="2">
    <source>
        <dbReference type="ARBA" id="ARBA00009594"/>
    </source>
</evidence>
<dbReference type="GO" id="GO:0000813">
    <property type="term" value="C:ESCRT I complex"/>
    <property type="evidence" value="ECO:0007669"/>
    <property type="project" value="TreeGrafter"/>
</dbReference>
<reference evidence="12" key="2">
    <citation type="submission" date="2013-12" db="EMBL/GenBank/DDBJ databases">
        <title>Evolution of pathogenesis and genome organization in the Tremellales.</title>
        <authorList>
            <person name="Cuomo C."/>
            <person name="Litvintseva A."/>
            <person name="Heitman J."/>
            <person name="Chen Y."/>
            <person name="Sun S."/>
            <person name="Springer D."/>
            <person name="Dromer F."/>
            <person name="Young S."/>
            <person name="Zeng Q."/>
            <person name="Chapman S."/>
            <person name="Gujja S."/>
            <person name="Saif S."/>
            <person name="Birren B."/>
        </authorList>
    </citation>
    <scope>NUCLEOTIDE SEQUENCE [LARGE SCALE GENOMIC DNA]</scope>
    <source>
        <strain evidence="12">BCC8398</strain>
    </source>
</reference>
<feature type="compositionally biased region" description="Low complexity" evidence="8">
    <location>
        <begin position="163"/>
        <end position="188"/>
    </location>
</feature>
<dbReference type="Gene3D" id="3.10.110.10">
    <property type="entry name" value="Ubiquitin Conjugating Enzyme"/>
    <property type="match status" value="1"/>
</dbReference>
<dbReference type="PROSITE" id="PS51322">
    <property type="entry name" value="UEV"/>
    <property type="match status" value="1"/>
</dbReference>
<dbReference type="EMBL" id="KV700150">
    <property type="protein sequence ID" value="OCF30419.1"/>
    <property type="molecule type" value="Genomic_DNA"/>
</dbReference>
<name>A0A1B9GH95_9TREE</name>
<dbReference type="InterPro" id="IPR037202">
    <property type="entry name" value="ESCRT_assembly_dom"/>
</dbReference>
<dbReference type="GO" id="GO:0006886">
    <property type="term" value="P:intracellular protein transport"/>
    <property type="evidence" value="ECO:0007669"/>
    <property type="project" value="UniProtKB-ARBA"/>
</dbReference>
<dbReference type="PANTHER" id="PTHR23306:SF3">
    <property type="entry name" value="TUMOR SUPPRESSOR PROTEIN 101"/>
    <property type="match status" value="1"/>
</dbReference>
<gene>
    <name evidence="11" type="ORF">I316_07947</name>
</gene>
<sequence length="616" mass="66074">MSHLDLTREWLGNVLRPYPSRDKISAEVMKILAERKTLSVKTDAFTFNSGQTALLLLLHGTLPITYRGATYHIPMHVWVPHEYPRSPPMAFVVPTKEMGVRKGREVDPSGRVREEVVEEWWRTGQMKDLESLLQTLASIFSATPPVYAKPPDQSAAQPPPASPAQSSRSVGPAGSATGAAPGSPAGIPVVPNRPAAGVVGSGPPVAGRPYSALQQENLPQYRAAPTPPPQAFAPGSHSRQSSATFPAQIPPGAPPQHPASPVIPNRPGRIPQPQPQPQSPGSIGEGGAPVIPQRPYIPHSHNQSSVTPGMSQGYPGQGSPITAARPIGNMAGAINGWQQPTIAPGQPGYTSPGPEQNVTQFQPYHQSQQQPQGYSYPSQQAPAVPAHPHIAASTQPPVLTRSPEPQPATAAPPTLAPAKQPIQDLLSSPEPTSVELPSDAAPPLPPSKPPPPSLLHLHSILLPHLQASLPPLLNSLHSTKTHLLERREDLVSGEPAIRDEMARLEAVRKVCDSTGKKLGEVVHAGEERVAELEGKGETSVDELVCGISIVHNQLIDLVAEDNAIEDTIYHMTRALDAERVDLDRYLKSIRLLAREQYMKRALIERILSGMGQKQGW</sequence>
<evidence type="ECO:0000256" key="5">
    <source>
        <dbReference type="ARBA" id="ARBA00022927"/>
    </source>
</evidence>
<dbReference type="GO" id="GO:0072666">
    <property type="term" value="P:establishment of protein localization to vacuole"/>
    <property type="evidence" value="ECO:0007669"/>
    <property type="project" value="UniProtKB-ARBA"/>
</dbReference>
<dbReference type="PANTHER" id="PTHR23306">
    <property type="entry name" value="TUMOR SUSCEPTIBILITY GENE 101 PROTEIN-RELATED"/>
    <property type="match status" value="1"/>
</dbReference>
<evidence type="ECO:0000313" key="12">
    <source>
        <dbReference type="Proteomes" id="UP000092666"/>
    </source>
</evidence>
<feature type="compositionally biased region" description="Pro residues" evidence="8">
    <location>
        <begin position="248"/>
        <end position="258"/>
    </location>
</feature>
<evidence type="ECO:0000259" key="10">
    <source>
        <dbReference type="PROSITE" id="PS51322"/>
    </source>
</evidence>
<evidence type="ECO:0000256" key="8">
    <source>
        <dbReference type="SAM" id="MobiDB-lite"/>
    </source>
</evidence>
<evidence type="ECO:0000256" key="3">
    <source>
        <dbReference type="ARBA" id="ARBA00022448"/>
    </source>
</evidence>
<dbReference type="Proteomes" id="UP000092666">
    <property type="component" value="Unassembled WGS sequence"/>
</dbReference>
<evidence type="ECO:0000256" key="7">
    <source>
        <dbReference type="PROSITE-ProRule" id="PRU00644"/>
    </source>
</evidence>
<feature type="region of interest" description="Disordered" evidence="8">
    <location>
        <begin position="221"/>
        <end position="452"/>
    </location>
</feature>
<proteinExistence type="inferred from homology"/>
<organism evidence="11 12">
    <name type="scientific">Kwoniella heveanensis BCC8398</name>
    <dbReference type="NCBI Taxonomy" id="1296120"/>
    <lineage>
        <taxon>Eukaryota</taxon>
        <taxon>Fungi</taxon>
        <taxon>Dikarya</taxon>
        <taxon>Basidiomycota</taxon>
        <taxon>Agaricomycotina</taxon>
        <taxon>Tremellomycetes</taxon>
        <taxon>Tremellales</taxon>
        <taxon>Cryptococcaceae</taxon>
        <taxon>Kwoniella</taxon>
    </lineage>
</organism>
<feature type="compositionally biased region" description="Low complexity" evidence="8">
    <location>
        <begin position="360"/>
        <end position="393"/>
    </location>
</feature>
<dbReference type="SUPFAM" id="SSF54495">
    <property type="entry name" value="UBC-like"/>
    <property type="match status" value="1"/>
</dbReference>
<feature type="compositionally biased region" description="Low complexity" evidence="8">
    <location>
        <begin position="407"/>
        <end position="421"/>
    </location>
</feature>
<dbReference type="PROSITE" id="PS51312">
    <property type="entry name" value="SB"/>
    <property type="match status" value="1"/>
</dbReference>
<feature type="domain" description="SB" evidence="9">
    <location>
        <begin position="548"/>
        <end position="616"/>
    </location>
</feature>
<dbReference type="GO" id="GO:0043162">
    <property type="term" value="P:ubiquitin-dependent protein catabolic process via the multivesicular body sorting pathway"/>
    <property type="evidence" value="ECO:0007669"/>
    <property type="project" value="UniProtKB-ARBA"/>
</dbReference>
<comment type="subcellular location">
    <subcellularLocation>
        <location evidence="1">Endosome</location>
    </subcellularLocation>
</comment>
<dbReference type="Gene3D" id="6.10.140.820">
    <property type="match status" value="1"/>
</dbReference>
<evidence type="ECO:0000256" key="1">
    <source>
        <dbReference type="ARBA" id="ARBA00004177"/>
    </source>
</evidence>
<dbReference type="InterPro" id="IPR016135">
    <property type="entry name" value="UBQ-conjugating_enzyme/RWD"/>
</dbReference>
<feature type="domain" description="UEV" evidence="10">
    <location>
        <begin position="5"/>
        <end position="150"/>
    </location>
</feature>
<dbReference type="CDD" id="cd11685">
    <property type="entry name" value="UEV_TSG101-like"/>
    <property type="match status" value="1"/>
</dbReference>
<accession>A0A1B9GH95</accession>
<dbReference type="InterPro" id="IPR017916">
    <property type="entry name" value="SB_dom"/>
</dbReference>
<dbReference type="InterPro" id="IPR052070">
    <property type="entry name" value="ESCRT-I_UEV_domain"/>
</dbReference>
<comment type="similarity">
    <text evidence="2">Belongs to the ubiquitin-conjugating enzyme family. UEV subfamily.</text>
</comment>
<feature type="region of interest" description="Disordered" evidence="8">
    <location>
        <begin position="144"/>
        <end position="188"/>
    </location>
</feature>
<keyword evidence="12" id="KW-1185">Reference proteome</keyword>
<dbReference type="Pfam" id="PF05743">
    <property type="entry name" value="UEV"/>
    <property type="match status" value="1"/>
</dbReference>
<feature type="compositionally biased region" description="Polar residues" evidence="8">
    <location>
        <begin position="300"/>
        <end position="310"/>
    </location>
</feature>